<dbReference type="PANTHER" id="PTHR18934:SF246">
    <property type="entry name" value="DEXH-BOX ATP-DEPENDENT RNA HELICASE DEXH4, CHLOROPLASTIC-RELATED"/>
    <property type="match status" value="1"/>
</dbReference>
<dbReference type="FunFam" id="1.20.120.1080:FF:000002">
    <property type="entry name" value="Putative ATP-dependent RNA helicase DHX36"/>
    <property type="match status" value="1"/>
</dbReference>
<dbReference type="OrthoDB" id="1090399at2759"/>
<evidence type="ECO:0000256" key="2">
    <source>
        <dbReference type="ARBA" id="ARBA00012552"/>
    </source>
</evidence>
<keyword evidence="16" id="KW-1185">Reference proteome</keyword>
<feature type="domain" description="Helicase ATP-binding" evidence="14">
    <location>
        <begin position="625"/>
        <end position="802"/>
    </location>
</feature>
<dbReference type="GO" id="GO:0003723">
    <property type="term" value="F:RNA binding"/>
    <property type="evidence" value="ECO:0007669"/>
    <property type="project" value="UniProtKB-KW"/>
</dbReference>
<keyword evidence="3" id="KW-0150">Chloroplast</keyword>
<evidence type="ECO:0000256" key="13">
    <source>
        <dbReference type="SAM" id="MobiDB-lite"/>
    </source>
</evidence>
<keyword evidence="6" id="KW-0378">Hydrolase</keyword>
<dbReference type="GO" id="GO:0003724">
    <property type="term" value="F:RNA helicase activity"/>
    <property type="evidence" value="ECO:0007669"/>
    <property type="project" value="UniProtKB-EC"/>
</dbReference>
<dbReference type="Pfam" id="PF24899">
    <property type="entry name" value="UBA_DHX29"/>
    <property type="match status" value="1"/>
</dbReference>
<keyword evidence="4" id="KW-0934">Plastid</keyword>
<evidence type="ECO:0000256" key="3">
    <source>
        <dbReference type="ARBA" id="ARBA00022528"/>
    </source>
</evidence>
<proteinExistence type="inferred from homology"/>
<evidence type="ECO:0000256" key="4">
    <source>
        <dbReference type="ARBA" id="ARBA00022640"/>
    </source>
</evidence>
<dbReference type="KEGG" id="rsz:108830787"/>
<evidence type="ECO:0000313" key="17">
    <source>
        <dbReference type="RefSeq" id="XP_018459870.2"/>
    </source>
</evidence>
<dbReference type="InterPro" id="IPR048333">
    <property type="entry name" value="HA2_WH"/>
</dbReference>
<keyword evidence="7 17" id="KW-0347">Helicase</keyword>
<keyword evidence="10" id="KW-0809">Transit peptide</keyword>
<evidence type="ECO:0000256" key="5">
    <source>
        <dbReference type="ARBA" id="ARBA00022741"/>
    </source>
</evidence>
<dbReference type="Pfam" id="PF00271">
    <property type="entry name" value="Helicase_C"/>
    <property type="match status" value="1"/>
</dbReference>
<dbReference type="CDD" id="cd17917">
    <property type="entry name" value="DEXHc_RHA-like"/>
    <property type="match status" value="1"/>
</dbReference>
<comment type="subcellular location">
    <subcellularLocation>
        <location evidence="1">Plastid</location>
        <location evidence="1">Chloroplast</location>
    </subcellularLocation>
</comment>
<dbReference type="InterPro" id="IPR011545">
    <property type="entry name" value="DEAD/DEAH_box_helicase_dom"/>
</dbReference>
<name>A0A6J0LI15_RAPSA</name>
<dbReference type="GO" id="GO:0005524">
    <property type="term" value="F:ATP binding"/>
    <property type="evidence" value="ECO:0007669"/>
    <property type="project" value="UniProtKB-KW"/>
</dbReference>
<dbReference type="InterPro" id="IPR007502">
    <property type="entry name" value="Helicase-assoc_dom"/>
</dbReference>
<accession>A0A6J0LI15</accession>
<dbReference type="Gene3D" id="3.40.50.300">
    <property type="entry name" value="P-loop containing nucleotide triphosphate hydrolases"/>
    <property type="match status" value="2"/>
</dbReference>
<dbReference type="SMART" id="SM00487">
    <property type="entry name" value="DEXDc"/>
    <property type="match status" value="1"/>
</dbReference>
<sequence length="1455" mass="163305">MAPKKKPQKNQTNNKPSTSPIPNSSHKKPSKVPKLLISPEDEDRLRRLLLNSRRTASPVRVPVNNTLSKAHKKKKLVDLYGKLSCEEFSDDQIESALSSLRDGATFESAFDWLCLNFPSHELPFKFSCGASRFPNAGGSVSVISTKRKDWNLHPAESSPKGIVEADGSVGECSVQEKQEESQVLVQVKGRRDEEDTLSSCHTSQADWIRQYMRKLEEEEMESSDDEEVSGPRPFDVIAEEYCLERSDAVKAKRKGDTSRQKQAGLAICKLKQELSGISEAMLESEFLREQAFEDATEREVTSPKRDDVHESVNADALSVQLLDDMNLDANPAGSRSSEKIQPKALPLSSSGQELVMSHDIFDDMELGDLFSEDAPPYEPSPHELLERQKKEIMRELRDEKNLGKLEGIWKKGEAQKIPKALLHRLCQKSGWEAPKFNKVTGEGSNFSYTISVMCKPSGCGKSRQAGGLVTIKLPHQVEDFASIEDAQNRVAAFALHKLFSDLPVHFAITEPYASLVLVWKQEESMGIQSREEERREKFVDSLLEAHNFSLTALPSGKRGAFPLVDSCVKANVVKSNHSAKRKLSMEAVCFSLQRKQENNKKTLKYKNMLKTRDALPISEVKSDILHHLKEKDVLVVCGETGSGKTTQVPQFILDDMIDSGHGGYCNIICTQPRVMAAISVAQRVADERCESPPGLGDSLVGYQVRHQSARSDNTRLLFCTTGILLRKLAGDKTLKDVTHIIVDEVHERSLKSDFLLIILKRLIEKQACDKSSPKLKVIVMSATVDASQFSRYFGQCPVLTAQGRMHPVTYHFLEEIYEKTRYRLAPDSPAALKSDTSNNDELGSAKVCGRKKNLMLAGWGDNYLVTEDSLNSSYVAGNYESYSDRTKENLKRLNEDIIDYDLLEELICHIDAKYEEGAILVFLPGMSEINMLLNRLAAFRRFRGPATDWLLPLHSSIAHTEQKKVFLRPPKGIRKVIVATNIAETSITIDDVVYVIDSGKHKENRYNVQKKLSSMVEDWISKANARQRAGRAGRVKPGLCFSLYTRHRFEKLMRPYQVPEMLRVPLVELCLQTKLLGLGYIRPFLSKALEPPSEGAINSAISLLHKVGAIEGGEELTPLGHHLSKLPVDVLIGKMLLYGAIFGCLSPILSIAAFLSHKSPFIYPKDEKQNVDRVKVALLSDKPESSSNVNNNDRQSDHLLMMVAYEKWVKILHEEGIQAAERFCDSKFMSNSVMRTISDRRIEFGTLLADIGLINLPKSKTEERKKENLDVWFSDRTQPFNMYSQEPEVVKAILCAGLCPNIAEGLVNRLAKPEQQTLRYPVWHDGRREVHIHPTSINKNCKAFQYPFLVFLEKVESKKVVYLRDTTIVSPFSILLFGGSVDVHHQSGSVTIDGWLKLAAPAQTAVLFKELRLTLHSILKDLIQNPEKSGIVHNEVVKSMVHLLIEESKAATRMN</sequence>
<keyword evidence="8" id="KW-0067">ATP-binding</keyword>
<dbReference type="PROSITE" id="PS00063">
    <property type="entry name" value="ALDOKETO_REDUCTASE_3"/>
    <property type="match status" value="1"/>
</dbReference>
<evidence type="ECO:0000256" key="6">
    <source>
        <dbReference type="ARBA" id="ARBA00022801"/>
    </source>
</evidence>
<keyword evidence="5" id="KW-0547">Nucleotide-binding</keyword>
<reference evidence="16" key="1">
    <citation type="journal article" date="2019" name="Database">
        <title>The radish genome database (RadishGD): an integrated information resource for radish genomics.</title>
        <authorList>
            <person name="Yu H.J."/>
            <person name="Baek S."/>
            <person name="Lee Y.J."/>
            <person name="Cho A."/>
            <person name="Mun J.H."/>
        </authorList>
    </citation>
    <scope>NUCLEOTIDE SEQUENCE [LARGE SCALE GENOMIC DNA]</scope>
    <source>
        <strain evidence="16">cv. WK10039</strain>
    </source>
</reference>
<dbReference type="Pfam" id="PF21010">
    <property type="entry name" value="HA2_C"/>
    <property type="match status" value="1"/>
</dbReference>
<protein>
    <recommendedName>
        <fullName evidence="2">RNA helicase</fullName>
        <ecNumber evidence="2">3.6.4.13</ecNumber>
    </recommendedName>
</protein>
<dbReference type="GO" id="GO:0016491">
    <property type="term" value="F:oxidoreductase activity"/>
    <property type="evidence" value="ECO:0007669"/>
    <property type="project" value="InterPro"/>
</dbReference>
<dbReference type="InterPro" id="IPR018170">
    <property type="entry name" value="Aldo/ket_reductase_CS"/>
</dbReference>
<evidence type="ECO:0000256" key="7">
    <source>
        <dbReference type="ARBA" id="ARBA00022806"/>
    </source>
</evidence>
<dbReference type="SUPFAM" id="SSF52540">
    <property type="entry name" value="P-loop containing nucleoside triphosphate hydrolases"/>
    <property type="match status" value="1"/>
</dbReference>
<evidence type="ECO:0000313" key="16">
    <source>
        <dbReference type="Proteomes" id="UP000504610"/>
    </source>
</evidence>
<dbReference type="FunFam" id="3.40.50.300:FF:000500">
    <property type="entry name" value="ATP-dependent RNA helicase DHX29"/>
    <property type="match status" value="1"/>
</dbReference>
<dbReference type="SMART" id="SM00490">
    <property type="entry name" value="HELICc"/>
    <property type="match status" value="1"/>
</dbReference>
<feature type="region of interest" description="Disordered" evidence="13">
    <location>
        <begin position="1"/>
        <end position="38"/>
    </location>
</feature>
<evidence type="ECO:0000259" key="14">
    <source>
        <dbReference type="PROSITE" id="PS51192"/>
    </source>
</evidence>
<dbReference type="PROSITE" id="PS51194">
    <property type="entry name" value="HELICASE_CTER"/>
    <property type="match status" value="1"/>
</dbReference>
<dbReference type="InterPro" id="IPR011709">
    <property type="entry name" value="DEAD-box_helicase_OB_fold"/>
</dbReference>
<dbReference type="Proteomes" id="UP000504610">
    <property type="component" value="Chromosome 4"/>
</dbReference>
<dbReference type="Pfam" id="PF26026">
    <property type="entry name" value="RNA_hel_CTD"/>
    <property type="match status" value="1"/>
</dbReference>
<dbReference type="FunFam" id="3.40.50.300:FF:000819">
    <property type="entry name" value="ATP dependent RNA helicase, putative"/>
    <property type="match status" value="1"/>
</dbReference>
<feature type="domain" description="Helicase C-terminal" evidence="15">
    <location>
        <begin position="902"/>
        <end position="1077"/>
    </location>
</feature>
<evidence type="ECO:0000256" key="12">
    <source>
        <dbReference type="ARBA" id="ARBA00060772"/>
    </source>
</evidence>
<comment type="similarity">
    <text evidence="12">Belongs to the DExH box helicase family.</text>
</comment>
<dbReference type="InterPro" id="IPR014001">
    <property type="entry name" value="Helicase_ATP-bd"/>
</dbReference>
<dbReference type="GO" id="GO:0009507">
    <property type="term" value="C:chloroplast"/>
    <property type="evidence" value="ECO:0007669"/>
    <property type="project" value="UniProtKB-SubCell"/>
</dbReference>
<dbReference type="CDD" id="cd18791">
    <property type="entry name" value="SF2_C_RHA"/>
    <property type="match status" value="1"/>
</dbReference>
<dbReference type="SMART" id="SM00847">
    <property type="entry name" value="HA2"/>
    <property type="match status" value="1"/>
</dbReference>
<reference evidence="17" key="2">
    <citation type="submission" date="2025-08" db="UniProtKB">
        <authorList>
            <consortium name="RefSeq"/>
        </authorList>
    </citation>
    <scope>IDENTIFICATION</scope>
    <source>
        <tissue evidence="17">Leaf</tissue>
    </source>
</reference>
<dbReference type="Pfam" id="PF04408">
    <property type="entry name" value="WHD_HA2"/>
    <property type="match status" value="1"/>
</dbReference>
<evidence type="ECO:0000259" key="15">
    <source>
        <dbReference type="PROSITE" id="PS51194"/>
    </source>
</evidence>
<evidence type="ECO:0000256" key="8">
    <source>
        <dbReference type="ARBA" id="ARBA00022840"/>
    </source>
</evidence>
<dbReference type="GO" id="GO:0016787">
    <property type="term" value="F:hydrolase activity"/>
    <property type="evidence" value="ECO:0007669"/>
    <property type="project" value="UniProtKB-KW"/>
</dbReference>
<dbReference type="Pfam" id="PF07717">
    <property type="entry name" value="OB_NTP_bind"/>
    <property type="match status" value="1"/>
</dbReference>
<evidence type="ECO:0000256" key="9">
    <source>
        <dbReference type="ARBA" id="ARBA00022884"/>
    </source>
</evidence>
<evidence type="ECO:0000256" key="11">
    <source>
        <dbReference type="ARBA" id="ARBA00047984"/>
    </source>
</evidence>
<dbReference type="PANTHER" id="PTHR18934">
    <property type="entry name" value="ATP-DEPENDENT RNA HELICASE"/>
    <property type="match status" value="1"/>
</dbReference>
<dbReference type="Pfam" id="PF00270">
    <property type="entry name" value="DEAD"/>
    <property type="match status" value="1"/>
</dbReference>
<dbReference type="Gene3D" id="1.20.120.1080">
    <property type="match status" value="1"/>
</dbReference>
<evidence type="ECO:0000256" key="10">
    <source>
        <dbReference type="ARBA" id="ARBA00022946"/>
    </source>
</evidence>
<dbReference type="InterPro" id="IPR059023">
    <property type="entry name" value="RNA_hel_CTD"/>
</dbReference>
<dbReference type="RefSeq" id="XP_018459870.2">
    <property type="nucleotide sequence ID" value="XM_018604368.2"/>
</dbReference>
<dbReference type="InterPro" id="IPR056890">
    <property type="entry name" value="UBA_DHX29-like"/>
</dbReference>
<dbReference type="EC" id="3.6.4.13" evidence="2"/>
<comment type="catalytic activity">
    <reaction evidence="11">
        <text>ATP + H2O = ADP + phosphate + H(+)</text>
        <dbReference type="Rhea" id="RHEA:13065"/>
        <dbReference type="ChEBI" id="CHEBI:15377"/>
        <dbReference type="ChEBI" id="CHEBI:15378"/>
        <dbReference type="ChEBI" id="CHEBI:30616"/>
        <dbReference type="ChEBI" id="CHEBI:43474"/>
        <dbReference type="ChEBI" id="CHEBI:456216"/>
        <dbReference type="EC" id="3.6.4.13"/>
    </reaction>
</comment>
<keyword evidence="9" id="KW-0694">RNA-binding</keyword>
<dbReference type="GeneID" id="108830787"/>
<organism evidence="16 17">
    <name type="scientific">Raphanus sativus</name>
    <name type="common">Radish</name>
    <name type="synonym">Raphanus raphanistrum var. sativus</name>
    <dbReference type="NCBI Taxonomy" id="3726"/>
    <lineage>
        <taxon>Eukaryota</taxon>
        <taxon>Viridiplantae</taxon>
        <taxon>Streptophyta</taxon>
        <taxon>Embryophyta</taxon>
        <taxon>Tracheophyta</taxon>
        <taxon>Spermatophyta</taxon>
        <taxon>Magnoliopsida</taxon>
        <taxon>eudicotyledons</taxon>
        <taxon>Gunneridae</taxon>
        <taxon>Pentapetalae</taxon>
        <taxon>rosids</taxon>
        <taxon>malvids</taxon>
        <taxon>Brassicales</taxon>
        <taxon>Brassicaceae</taxon>
        <taxon>Brassiceae</taxon>
        <taxon>Raphanus</taxon>
    </lineage>
</organism>
<dbReference type="InterPro" id="IPR027417">
    <property type="entry name" value="P-loop_NTPase"/>
</dbReference>
<dbReference type="InterPro" id="IPR001650">
    <property type="entry name" value="Helicase_C-like"/>
</dbReference>
<gene>
    <name evidence="17" type="primary">LOC108830787</name>
</gene>
<dbReference type="PROSITE" id="PS51192">
    <property type="entry name" value="HELICASE_ATP_BIND_1"/>
    <property type="match status" value="1"/>
</dbReference>
<evidence type="ECO:0000256" key="1">
    <source>
        <dbReference type="ARBA" id="ARBA00004229"/>
    </source>
</evidence>